<dbReference type="Gene3D" id="3.40.50.1000">
    <property type="entry name" value="HAD superfamily/HAD-like"/>
    <property type="match status" value="1"/>
</dbReference>
<dbReference type="AlphaFoldDB" id="A0A085WEE2"/>
<dbReference type="GO" id="GO:0008253">
    <property type="term" value="F:5'-nucleotidase activity"/>
    <property type="evidence" value="ECO:0007669"/>
    <property type="project" value="TreeGrafter"/>
</dbReference>
<feature type="coiled-coil region" evidence="5">
    <location>
        <begin position="347"/>
        <end position="410"/>
    </location>
</feature>
<dbReference type="STRING" id="394096.DB31_1120"/>
<keyword evidence="2" id="KW-0479">Metal-binding</keyword>
<keyword evidence="3 7" id="KW-0378">Hydrolase</keyword>
<dbReference type="InterPro" id="IPR036412">
    <property type="entry name" value="HAD-like_sf"/>
</dbReference>
<proteinExistence type="inferred from homology"/>
<dbReference type="PANTHER" id="PTHR12103">
    <property type="entry name" value="5'-NUCLEOTIDASE DOMAIN-CONTAINING"/>
    <property type="match status" value="1"/>
</dbReference>
<evidence type="ECO:0000256" key="4">
    <source>
        <dbReference type="ARBA" id="ARBA00022842"/>
    </source>
</evidence>
<evidence type="ECO:0000256" key="3">
    <source>
        <dbReference type="ARBA" id="ARBA00022801"/>
    </source>
</evidence>
<feature type="region of interest" description="Disordered" evidence="6">
    <location>
        <begin position="474"/>
        <end position="495"/>
    </location>
</feature>
<dbReference type="InterPro" id="IPR023214">
    <property type="entry name" value="HAD_sf"/>
</dbReference>
<keyword evidence="4" id="KW-0460">Magnesium</keyword>
<evidence type="ECO:0000256" key="2">
    <source>
        <dbReference type="ARBA" id="ARBA00022723"/>
    </source>
</evidence>
<sequence>MSGYLAGPPPERGIFCNRTLNLRAIKAIGYDMDYTLIHYKVEAWERRAYEYIRERLEAQGWPVGHLQFDPVLSIRGLIIDTEKGNLLKANRFGFVKKALHGTRPMDFDTQRTEYARTIIDLAEKRWMFLNTLFSLSEACIYAQLVDLLDAGKLPGPMGYADLYAIVRTTLDATHMAGKLKAEIIANPGLYVQPDPETPLALLDQRSAGKKLLLITNSEWTYTVPMMHAAFDPYLPKGMTWRELFDVVIVSARKPEFFTTRSPLFEVVETASGEGLLRPHSGPLKAGTPYFGGSALELERHLGMSGDEILYVGDHMFGDVHVTKNVLRWRTALILRELEEEVRAIAAFRATEAKLAEKMEAKERLEFEACQLRLEQQRRRLQYGPRTEQPEDQLLARLITLRTELEALDAELGPMARAASELSNPHWGLLTRAGNDKSHLARQVERYADIYTSRVSNFLFATPFVYLRSPRGSLPHDPNVPGGTPVFPTPDAPSTT</sequence>
<organism evidence="7 8">
    <name type="scientific">Hyalangium minutum</name>
    <dbReference type="NCBI Taxonomy" id="394096"/>
    <lineage>
        <taxon>Bacteria</taxon>
        <taxon>Pseudomonadati</taxon>
        <taxon>Myxococcota</taxon>
        <taxon>Myxococcia</taxon>
        <taxon>Myxococcales</taxon>
        <taxon>Cystobacterineae</taxon>
        <taxon>Archangiaceae</taxon>
        <taxon>Hyalangium</taxon>
    </lineage>
</organism>
<evidence type="ECO:0000256" key="5">
    <source>
        <dbReference type="SAM" id="Coils"/>
    </source>
</evidence>
<comment type="caution">
    <text evidence="7">The sequence shown here is derived from an EMBL/GenBank/DDBJ whole genome shotgun (WGS) entry which is preliminary data.</text>
</comment>
<dbReference type="Pfam" id="PF05761">
    <property type="entry name" value="5_nucleotid"/>
    <property type="match status" value="1"/>
</dbReference>
<evidence type="ECO:0000256" key="1">
    <source>
        <dbReference type="ARBA" id="ARBA00009589"/>
    </source>
</evidence>
<dbReference type="PANTHER" id="PTHR12103:SF22">
    <property type="entry name" value="HAD-SUPERFAMILY HYDROLASE, SUBFAMILY IG, 5'-NUCLEOTIDASE"/>
    <property type="match status" value="1"/>
</dbReference>
<evidence type="ECO:0000313" key="7">
    <source>
        <dbReference type="EMBL" id="KFE66055.1"/>
    </source>
</evidence>
<comment type="similarity">
    <text evidence="1">Belongs to the 5'(3')-deoxyribonucleotidase family.</text>
</comment>
<dbReference type="EMBL" id="JMCB01000011">
    <property type="protein sequence ID" value="KFE66055.1"/>
    <property type="molecule type" value="Genomic_DNA"/>
</dbReference>
<feature type="compositionally biased region" description="Pro residues" evidence="6">
    <location>
        <begin position="486"/>
        <end position="495"/>
    </location>
</feature>
<dbReference type="PATRIC" id="fig|394096.3.peg.5462"/>
<dbReference type="CDD" id="cd07522">
    <property type="entry name" value="HAD_cN-II"/>
    <property type="match status" value="1"/>
</dbReference>
<dbReference type="PIRSF" id="PIRSF017434">
    <property type="entry name" value="Purine_5'-nucleotidase"/>
    <property type="match status" value="1"/>
</dbReference>
<keyword evidence="8" id="KW-1185">Reference proteome</keyword>
<gene>
    <name evidence="7" type="ORF">DB31_1120</name>
</gene>
<name>A0A085WEE2_9BACT</name>
<dbReference type="InterPro" id="IPR016695">
    <property type="entry name" value="Pur_nucleotidase"/>
</dbReference>
<dbReference type="Proteomes" id="UP000028725">
    <property type="component" value="Unassembled WGS sequence"/>
</dbReference>
<dbReference type="SUPFAM" id="SSF56784">
    <property type="entry name" value="HAD-like"/>
    <property type="match status" value="1"/>
</dbReference>
<reference evidence="7 8" key="1">
    <citation type="submission" date="2014-04" db="EMBL/GenBank/DDBJ databases">
        <title>Genome assembly of Hyalangium minutum DSM 14724.</title>
        <authorList>
            <person name="Sharma G."/>
            <person name="Subramanian S."/>
        </authorList>
    </citation>
    <scope>NUCLEOTIDE SEQUENCE [LARGE SCALE GENOMIC DNA]</scope>
    <source>
        <strain evidence="7 8">DSM 14724</strain>
    </source>
</reference>
<dbReference type="NCBIfam" id="TIGR02244">
    <property type="entry name" value="HAD-IG-Ncltidse"/>
    <property type="match status" value="1"/>
</dbReference>
<evidence type="ECO:0000313" key="8">
    <source>
        <dbReference type="Proteomes" id="UP000028725"/>
    </source>
</evidence>
<dbReference type="GO" id="GO:0046872">
    <property type="term" value="F:metal ion binding"/>
    <property type="evidence" value="ECO:0007669"/>
    <property type="project" value="UniProtKB-KW"/>
</dbReference>
<keyword evidence="5" id="KW-0175">Coiled coil</keyword>
<dbReference type="InterPro" id="IPR008380">
    <property type="entry name" value="HAD-SF_hydro_IG_5-nucl"/>
</dbReference>
<accession>A0A085WEE2</accession>
<dbReference type="RefSeq" id="WP_044192699.1">
    <property type="nucleotide sequence ID" value="NZ_JMCB01000011.1"/>
</dbReference>
<dbReference type="OrthoDB" id="1488958at2"/>
<protein>
    <submittedName>
        <fullName evidence="7">HAD superfamily (Subfamily IG) hydrolase, 5'-nucleotidase</fullName>
    </submittedName>
</protein>
<evidence type="ECO:0000256" key="6">
    <source>
        <dbReference type="SAM" id="MobiDB-lite"/>
    </source>
</evidence>